<reference evidence="5 6" key="1">
    <citation type="submission" date="2025-04" db="UniProtKB">
        <authorList>
            <consortium name="RefSeq"/>
        </authorList>
    </citation>
    <scope>IDENTIFICATION</scope>
    <source>
        <strain evidence="5 6">USDA-PBARC FA_bdor</strain>
        <tissue evidence="5 6">Whole organism</tissue>
    </source>
</reference>
<organism evidence="4 7">
    <name type="scientific">Fopius arisanus</name>
    <dbReference type="NCBI Taxonomy" id="64838"/>
    <lineage>
        <taxon>Eukaryota</taxon>
        <taxon>Metazoa</taxon>
        <taxon>Ecdysozoa</taxon>
        <taxon>Arthropoda</taxon>
        <taxon>Hexapoda</taxon>
        <taxon>Insecta</taxon>
        <taxon>Pterygota</taxon>
        <taxon>Neoptera</taxon>
        <taxon>Endopterygota</taxon>
        <taxon>Hymenoptera</taxon>
        <taxon>Apocrita</taxon>
        <taxon>Ichneumonoidea</taxon>
        <taxon>Braconidae</taxon>
        <taxon>Opiinae</taxon>
        <taxon>Fopius</taxon>
    </lineage>
</organism>
<name>A0A9R1TL43_9HYME</name>
<evidence type="ECO:0000313" key="8">
    <source>
        <dbReference type="RefSeq" id="XP_011311273.1"/>
    </source>
</evidence>
<protein>
    <submittedName>
        <fullName evidence="5 6">Serine hydrolase-like protein</fullName>
    </submittedName>
</protein>
<dbReference type="AlphaFoldDB" id="A0A9R1TL43"/>
<accession>A0A9R1TIM7</accession>
<dbReference type="KEGG" id="fas:105271423"/>
<dbReference type="InterPro" id="IPR029058">
    <property type="entry name" value="AB_hydrolase_fold"/>
</dbReference>
<dbReference type="Pfam" id="PF00561">
    <property type="entry name" value="Abhydrolase_1"/>
    <property type="match status" value="1"/>
</dbReference>
<evidence type="ECO:0000313" key="4">
    <source>
        <dbReference type="Proteomes" id="UP000694866"/>
    </source>
</evidence>
<dbReference type="Proteomes" id="UP000694866">
    <property type="component" value="Unplaced"/>
</dbReference>
<dbReference type="Gene3D" id="3.40.50.1820">
    <property type="entry name" value="alpha/beta hydrolase"/>
    <property type="match status" value="1"/>
</dbReference>
<dbReference type="GO" id="GO:0016020">
    <property type="term" value="C:membrane"/>
    <property type="evidence" value="ECO:0007669"/>
    <property type="project" value="TreeGrafter"/>
</dbReference>
<dbReference type="RefSeq" id="XP_011311273.1">
    <property type="nucleotide sequence ID" value="XM_011312971.1"/>
</dbReference>
<evidence type="ECO:0000313" key="5">
    <source>
        <dbReference type="RefSeq" id="XP_011311269.1"/>
    </source>
</evidence>
<dbReference type="SUPFAM" id="SSF53474">
    <property type="entry name" value="alpha/beta-Hydrolases"/>
    <property type="match status" value="1"/>
</dbReference>
<proteinExistence type="inferred from homology"/>
<dbReference type="OrthoDB" id="6431331at2759"/>
<accession>A0A9R1U8J6</accession>
<dbReference type="PRINTS" id="PR00111">
    <property type="entry name" value="ABHYDROLASE"/>
</dbReference>
<sequence>MVPTDLTLQVPWGHVSALSWGLSSRPGVLLVHGTQDNAGSFTRLIQLLPPTFHYVAIDLPGHGFSSHFPQGMNLDFFNFVLTIQYVLNELKWKNCFYIGHSFGGTLGVMFSILFPGRLQKIVTVDSLIPVAYEYEQVPDRLKTVFDATLFDLQRKEPTLYTREQVLDAIMNKRQFSLSREAAEALIVRAVTQVGDKYRYNRDVRMRAHVGLYFVEGQNFEFLKRLRTPVMVIVAKNSWFGLVNKLPVVMMYAKKFSDVLTLVHVDGNHDVHNNNPERVAPHVLSFFGNGTTSKL</sequence>
<dbReference type="InterPro" id="IPR000073">
    <property type="entry name" value="AB_hydrolase_1"/>
</dbReference>
<dbReference type="GeneID" id="105271423"/>
<evidence type="ECO:0000256" key="2">
    <source>
        <dbReference type="ARBA" id="ARBA00022801"/>
    </source>
</evidence>
<dbReference type="RefSeq" id="XP_011311269.1">
    <property type="nucleotide sequence ID" value="XM_011312967.1"/>
</dbReference>
<evidence type="ECO:0000313" key="7">
    <source>
        <dbReference type="RefSeq" id="XP_011311272.1"/>
    </source>
</evidence>
<dbReference type="GO" id="GO:0016787">
    <property type="term" value="F:hydrolase activity"/>
    <property type="evidence" value="ECO:0007669"/>
    <property type="project" value="UniProtKB-KW"/>
</dbReference>
<keyword evidence="4" id="KW-1185">Reference proteome</keyword>
<accession>A0A9R1TL43</accession>
<evidence type="ECO:0000313" key="6">
    <source>
        <dbReference type="RefSeq" id="XP_011311271.1"/>
    </source>
</evidence>
<evidence type="ECO:0000259" key="3">
    <source>
        <dbReference type="Pfam" id="PF00561"/>
    </source>
</evidence>
<dbReference type="PANTHER" id="PTHR43798">
    <property type="entry name" value="MONOACYLGLYCEROL LIPASE"/>
    <property type="match status" value="1"/>
</dbReference>
<accession>A0A9R1TLP7</accession>
<dbReference type="RefSeq" id="XP_011311272.1">
    <property type="nucleotide sequence ID" value="XM_011312970.1"/>
</dbReference>
<evidence type="ECO:0000256" key="1">
    <source>
        <dbReference type="ARBA" id="ARBA00008645"/>
    </source>
</evidence>
<dbReference type="RefSeq" id="XP_011311271.1">
    <property type="nucleotide sequence ID" value="XM_011312969.1"/>
</dbReference>
<feature type="domain" description="AB hydrolase-1" evidence="3">
    <location>
        <begin position="28"/>
        <end position="271"/>
    </location>
</feature>
<keyword evidence="2" id="KW-0378">Hydrolase</keyword>
<comment type="similarity">
    <text evidence="1">Belongs to the AB hydrolase superfamily.</text>
</comment>
<gene>
    <name evidence="5 6 7 8" type="primary">LOC105271423</name>
</gene>
<dbReference type="InterPro" id="IPR050266">
    <property type="entry name" value="AB_hydrolase_sf"/>
</dbReference>
<dbReference type="PANTHER" id="PTHR43798:SF14">
    <property type="entry name" value="SERINE HYDROLASE-LIKE PROTEIN DDB_G0286239"/>
    <property type="match status" value="1"/>
</dbReference>